<keyword evidence="4 5" id="KW-0472">Membrane</keyword>
<feature type="transmembrane region" description="Helical" evidence="5">
    <location>
        <begin position="39"/>
        <end position="60"/>
    </location>
</feature>
<protein>
    <submittedName>
        <fullName evidence="7">TM2 domain protein</fullName>
    </submittedName>
</protein>
<organism evidence="7 8">
    <name type="scientific">Poriferisphaera corsica</name>
    <dbReference type="NCBI Taxonomy" id="2528020"/>
    <lineage>
        <taxon>Bacteria</taxon>
        <taxon>Pseudomonadati</taxon>
        <taxon>Planctomycetota</taxon>
        <taxon>Phycisphaerae</taxon>
        <taxon>Phycisphaerales</taxon>
        <taxon>Phycisphaeraceae</taxon>
        <taxon>Poriferisphaera</taxon>
    </lineage>
</organism>
<accession>A0A517YU18</accession>
<feature type="domain" description="TM2" evidence="6">
    <location>
        <begin position="11"/>
        <end position="58"/>
    </location>
</feature>
<dbReference type="RefSeq" id="WP_145076986.1">
    <property type="nucleotide sequence ID" value="NZ_CP036425.1"/>
</dbReference>
<dbReference type="GO" id="GO:0016020">
    <property type="term" value="C:membrane"/>
    <property type="evidence" value="ECO:0007669"/>
    <property type="project" value="UniProtKB-SubCell"/>
</dbReference>
<evidence type="ECO:0000259" key="6">
    <source>
        <dbReference type="Pfam" id="PF05154"/>
    </source>
</evidence>
<dbReference type="InterPro" id="IPR007829">
    <property type="entry name" value="TM2"/>
</dbReference>
<evidence type="ECO:0000313" key="7">
    <source>
        <dbReference type="EMBL" id="QDU33723.1"/>
    </source>
</evidence>
<gene>
    <name evidence="7" type="ORF">KS4_17790</name>
</gene>
<dbReference type="Proteomes" id="UP000317369">
    <property type="component" value="Chromosome"/>
</dbReference>
<evidence type="ECO:0000256" key="2">
    <source>
        <dbReference type="ARBA" id="ARBA00022692"/>
    </source>
</evidence>
<dbReference type="KEGG" id="pcor:KS4_17790"/>
<dbReference type="PANTHER" id="PTHR21016:SF25">
    <property type="entry name" value="TM2 DOMAIN-CONTAINING PROTEIN DDB_G0277895-RELATED"/>
    <property type="match status" value="1"/>
</dbReference>
<dbReference type="Pfam" id="PF05154">
    <property type="entry name" value="TM2"/>
    <property type="match status" value="1"/>
</dbReference>
<proteinExistence type="predicted"/>
<dbReference type="AlphaFoldDB" id="A0A517YU18"/>
<keyword evidence="8" id="KW-1185">Reference proteome</keyword>
<dbReference type="PANTHER" id="PTHR21016">
    <property type="entry name" value="BETA-AMYLOID BINDING PROTEIN-RELATED"/>
    <property type="match status" value="1"/>
</dbReference>
<evidence type="ECO:0000313" key="8">
    <source>
        <dbReference type="Proteomes" id="UP000317369"/>
    </source>
</evidence>
<evidence type="ECO:0000256" key="1">
    <source>
        <dbReference type="ARBA" id="ARBA00004141"/>
    </source>
</evidence>
<dbReference type="OrthoDB" id="2004788at2"/>
<keyword evidence="2 5" id="KW-0812">Transmembrane</keyword>
<sequence>MQVNNLNKPSTPTAYLLWCLCFIGLCGIHRFYSGRWVTGIIWILTGGLLLIGQIIDLFLIPSQCENPKR</sequence>
<dbReference type="InterPro" id="IPR050932">
    <property type="entry name" value="TM2D1-3-like"/>
</dbReference>
<evidence type="ECO:0000256" key="5">
    <source>
        <dbReference type="SAM" id="Phobius"/>
    </source>
</evidence>
<comment type="subcellular location">
    <subcellularLocation>
        <location evidence="1">Membrane</location>
        <topology evidence="1">Multi-pass membrane protein</topology>
    </subcellularLocation>
</comment>
<evidence type="ECO:0000256" key="3">
    <source>
        <dbReference type="ARBA" id="ARBA00022989"/>
    </source>
</evidence>
<reference evidence="7 8" key="1">
    <citation type="submission" date="2019-02" db="EMBL/GenBank/DDBJ databases">
        <title>Deep-cultivation of Planctomycetes and their phenomic and genomic characterization uncovers novel biology.</title>
        <authorList>
            <person name="Wiegand S."/>
            <person name="Jogler M."/>
            <person name="Boedeker C."/>
            <person name="Pinto D."/>
            <person name="Vollmers J."/>
            <person name="Rivas-Marin E."/>
            <person name="Kohn T."/>
            <person name="Peeters S.H."/>
            <person name="Heuer A."/>
            <person name="Rast P."/>
            <person name="Oberbeckmann S."/>
            <person name="Bunk B."/>
            <person name="Jeske O."/>
            <person name="Meyerdierks A."/>
            <person name="Storesund J.E."/>
            <person name="Kallscheuer N."/>
            <person name="Luecker S."/>
            <person name="Lage O.M."/>
            <person name="Pohl T."/>
            <person name="Merkel B.J."/>
            <person name="Hornburger P."/>
            <person name="Mueller R.-W."/>
            <person name="Bruemmer F."/>
            <person name="Labrenz M."/>
            <person name="Spormann A.M."/>
            <person name="Op den Camp H."/>
            <person name="Overmann J."/>
            <person name="Amann R."/>
            <person name="Jetten M.S.M."/>
            <person name="Mascher T."/>
            <person name="Medema M.H."/>
            <person name="Devos D.P."/>
            <person name="Kaster A.-K."/>
            <person name="Ovreas L."/>
            <person name="Rohde M."/>
            <person name="Galperin M.Y."/>
            <person name="Jogler C."/>
        </authorList>
    </citation>
    <scope>NUCLEOTIDE SEQUENCE [LARGE SCALE GENOMIC DNA]</scope>
    <source>
        <strain evidence="7 8">KS4</strain>
    </source>
</reference>
<dbReference type="EMBL" id="CP036425">
    <property type="protein sequence ID" value="QDU33723.1"/>
    <property type="molecule type" value="Genomic_DNA"/>
</dbReference>
<evidence type="ECO:0000256" key="4">
    <source>
        <dbReference type="ARBA" id="ARBA00023136"/>
    </source>
</evidence>
<name>A0A517YU18_9BACT</name>
<feature type="transmembrane region" description="Helical" evidence="5">
    <location>
        <begin position="12"/>
        <end position="33"/>
    </location>
</feature>
<keyword evidence="3 5" id="KW-1133">Transmembrane helix</keyword>